<dbReference type="AlphaFoldDB" id="A0A967KD32"/>
<sequence length="104" mass="11739">MALHTGAFRQLEAPLPQLLRKGQGDDLCRFLHRVEDEAAIKPLRISYEVLCADPAETVRRTSSFLGLDPSEDRVIDTVPPILRQSDPQKAGWQARYLEEVAKRA</sequence>
<dbReference type="Proteomes" id="UP000761264">
    <property type="component" value="Unassembled WGS sequence"/>
</dbReference>
<feature type="domain" description="Sulphotransferase Stf0" evidence="1">
    <location>
        <begin position="37"/>
        <end position="98"/>
    </location>
</feature>
<gene>
    <name evidence="2" type="ORF">HBA54_25835</name>
</gene>
<dbReference type="InterPro" id="IPR027417">
    <property type="entry name" value="P-loop_NTPase"/>
</dbReference>
<protein>
    <recommendedName>
        <fullName evidence="1">Sulphotransferase Stf0 domain-containing protein</fullName>
    </recommendedName>
</protein>
<reference evidence="2" key="1">
    <citation type="submission" date="2020-03" db="EMBL/GenBank/DDBJ databases">
        <title>Genome of Pelagibius litoralis DSM 21314T.</title>
        <authorList>
            <person name="Wang G."/>
        </authorList>
    </citation>
    <scope>NUCLEOTIDE SEQUENCE</scope>
    <source>
        <strain evidence="2">DSM 21314</strain>
    </source>
</reference>
<evidence type="ECO:0000313" key="2">
    <source>
        <dbReference type="EMBL" id="NIA72027.1"/>
    </source>
</evidence>
<dbReference type="Pfam" id="PF09037">
    <property type="entry name" value="Sulphotransf"/>
    <property type="match status" value="1"/>
</dbReference>
<dbReference type="EMBL" id="JAAQPH010000030">
    <property type="protein sequence ID" value="NIA72027.1"/>
    <property type="molecule type" value="Genomic_DNA"/>
</dbReference>
<keyword evidence="3" id="KW-1185">Reference proteome</keyword>
<comment type="caution">
    <text evidence="2">The sequence shown here is derived from an EMBL/GenBank/DDBJ whole genome shotgun (WGS) entry which is preliminary data.</text>
</comment>
<name>A0A967KD32_9PROT</name>
<dbReference type="SUPFAM" id="SSF52540">
    <property type="entry name" value="P-loop containing nucleoside triphosphate hydrolases"/>
    <property type="match status" value="1"/>
</dbReference>
<evidence type="ECO:0000259" key="1">
    <source>
        <dbReference type="Pfam" id="PF09037"/>
    </source>
</evidence>
<organism evidence="2 3">
    <name type="scientific">Pelagibius litoralis</name>
    <dbReference type="NCBI Taxonomy" id="374515"/>
    <lineage>
        <taxon>Bacteria</taxon>
        <taxon>Pseudomonadati</taxon>
        <taxon>Pseudomonadota</taxon>
        <taxon>Alphaproteobacteria</taxon>
        <taxon>Rhodospirillales</taxon>
        <taxon>Rhodovibrionaceae</taxon>
        <taxon>Pelagibius</taxon>
    </lineage>
</organism>
<proteinExistence type="predicted"/>
<dbReference type="Gene3D" id="3.40.50.300">
    <property type="entry name" value="P-loop containing nucleotide triphosphate hydrolases"/>
    <property type="match status" value="1"/>
</dbReference>
<accession>A0A967KD32</accession>
<dbReference type="InterPro" id="IPR024628">
    <property type="entry name" value="Sulfotransferase_Stf0_dom"/>
</dbReference>
<evidence type="ECO:0000313" key="3">
    <source>
        <dbReference type="Proteomes" id="UP000761264"/>
    </source>
</evidence>
<dbReference type="RefSeq" id="WP_167230634.1">
    <property type="nucleotide sequence ID" value="NZ_JAAQPH010000030.1"/>
</dbReference>